<evidence type="ECO:0000256" key="6">
    <source>
        <dbReference type="ARBA" id="ARBA00023273"/>
    </source>
</evidence>
<feature type="region of interest" description="Disordered" evidence="7">
    <location>
        <begin position="170"/>
        <end position="192"/>
    </location>
</feature>
<keyword evidence="4" id="KW-0969">Cilium</keyword>
<keyword evidence="6" id="KW-0966">Cell projection</keyword>
<dbReference type="EMBL" id="MU069515">
    <property type="protein sequence ID" value="KAF5840379.1"/>
    <property type="molecule type" value="Genomic_DNA"/>
</dbReference>
<accession>A0ABQ7H0M3</accession>
<evidence type="ECO:0000256" key="2">
    <source>
        <dbReference type="ARBA" id="ARBA00007700"/>
    </source>
</evidence>
<keyword evidence="3" id="KW-0963">Cytoplasm</keyword>
<protein>
    <submittedName>
        <fullName evidence="8">Intraflagellar transport complex B protein 46 C terminal-domain-containing protein</fullName>
    </submittedName>
</protein>
<dbReference type="InterPro" id="IPR022088">
    <property type="entry name" value="Intraflagellar_transp_cmplxB"/>
</dbReference>
<name>A0ABQ7H0M3_DUNSA</name>
<dbReference type="PANTHER" id="PTHR13376:SF0">
    <property type="entry name" value="INTRAFLAGELLAR TRANSPORT PROTEIN 46 HOMOLOG"/>
    <property type="match status" value="1"/>
</dbReference>
<proteinExistence type="inferred from homology"/>
<gene>
    <name evidence="8" type="ORF">DUNSADRAFT_16927</name>
</gene>
<evidence type="ECO:0000256" key="5">
    <source>
        <dbReference type="ARBA" id="ARBA00023212"/>
    </source>
</evidence>
<evidence type="ECO:0000256" key="3">
    <source>
        <dbReference type="ARBA" id="ARBA00022490"/>
    </source>
</evidence>
<evidence type="ECO:0000256" key="7">
    <source>
        <dbReference type="SAM" id="MobiDB-lite"/>
    </source>
</evidence>
<evidence type="ECO:0000313" key="8">
    <source>
        <dbReference type="EMBL" id="KAF5840379.1"/>
    </source>
</evidence>
<dbReference type="PANTHER" id="PTHR13376">
    <property type="entry name" value="INTRAFLAGELLAR TRANSPORT PROTEIN 46 HOMOLOG"/>
    <property type="match status" value="1"/>
</dbReference>
<keyword evidence="9" id="KW-1185">Reference proteome</keyword>
<evidence type="ECO:0000256" key="4">
    <source>
        <dbReference type="ARBA" id="ARBA00023069"/>
    </source>
</evidence>
<dbReference type="Pfam" id="PF12317">
    <property type="entry name" value="IFT46_B_C"/>
    <property type="match status" value="1"/>
</dbReference>
<sequence length="192" mass="21484">MLTILGYFSQVLDEPAARQSDPTVLTLQLRQLTKEAPGNQAHMVGRIEHSDEQKRKKIDGWVASVNAIHKEKPPASVSYLRKMPDIETLMQEWPPEMEAFIKTMKMPTGDLDLDLKTMTKLLCAILDIPVYENPVESLHLLFSLYLEFKHNPIFGQQIADMDQGRINLSRGTGRSATTADGGRGGSANVMTF</sequence>
<evidence type="ECO:0000313" key="9">
    <source>
        <dbReference type="Proteomes" id="UP000815325"/>
    </source>
</evidence>
<reference evidence="8" key="1">
    <citation type="submission" date="2017-08" db="EMBL/GenBank/DDBJ databases">
        <authorList>
            <person name="Polle J.E."/>
            <person name="Barry K."/>
            <person name="Cushman J."/>
            <person name="Schmutz J."/>
            <person name="Tran D."/>
            <person name="Hathwaick L.T."/>
            <person name="Yim W.C."/>
            <person name="Jenkins J."/>
            <person name="Mckie-Krisberg Z.M."/>
            <person name="Prochnik S."/>
            <person name="Lindquist E."/>
            <person name="Dockter R.B."/>
            <person name="Adam C."/>
            <person name="Molina H."/>
            <person name="Bunkerborg J."/>
            <person name="Jin E."/>
            <person name="Buchheim M."/>
            <person name="Magnuson J."/>
        </authorList>
    </citation>
    <scope>NUCLEOTIDE SEQUENCE</scope>
    <source>
        <strain evidence="8">CCAP 19/18</strain>
    </source>
</reference>
<comment type="caution">
    <text evidence="8">The sequence shown here is derived from an EMBL/GenBank/DDBJ whole genome shotgun (WGS) entry which is preliminary data.</text>
</comment>
<evidence type="ECO:0000256" key="1">
    <source>
        <dbReference type="ARBA" id="ARBA00004120"/>
    </source>
</evidence>
<keyword evidence="5" id="KW-0206">Cytoskeleton</keyword>
<comment type="similarity">
    <text evidence="2">Belongs to the IFT46 family.</text>
</comment>
<organism evidence="8 9">
    <name type="scientific">Dunaliella salina</name>
    <name type="common">Green alga</name>
    <name type="synonym">Protococcus salinus</name>
    <dbReference type="NCBI Taxonomy" id="3046"/>
    <lineage>
        <taxon>Eukaryota</taxon>
        <taxon>Viridiplantae</taxon>
        <taxon>Chlorophyta</taxon>
        <taxon>core chlorophytes</taxon>
        <taxon>Chlorophyceae</taxon>
        <taxon>CS clade</taxon>
        <taxon>Chlamydomonadales</taxon>
        <taxon>Dunaliellaceae</taxon>
        <taxon>Dunaliella</taxon>
    </lineage>
</organism>
<dbReference type="Proteomes" id="UP000815325">
    <property type="component" value="Unassembled WGS sequence"/>
</dbReference>
<comment type="subcellular location">
    <subcellularLocation>
        <location evidence="1">Cytoplasm</location>
        <location evidence="1">Cytoskeleton</location>
        <location evidence="1">Cilium basal body</location>
    </subcellularLocation>
</comment>